<feature type="compositionally biased region" description="Polar residues" evidence="1">
    <location>
        <begin position="1"/>
        <end position="10"/>
    </location>
</feature>
<feature type="region of interest" description="Disordered" evidence="1">
    <location>
        <begin position="1"/>
        <end position="95"/>
    </location>
</feature>
<evidence type="ECO:0000256" key="1">
    <source>
        <dbReference type="SAM" id="MobiDB-lite"/>
    </source>
</evidence>
<sequence>MRSGSNSAPRTNVPFGTGMGYQQPQQPYYNGNQPYGNQGPKMGSYDNRSHSPYHHNKPYSQNYGNRPHHGGYYNGPQDRGSGYGGGYGEQMMGNNPGKATIHSRWVTGRTIQAAGTISTITRREISQECKITLQMWEEATLQQEWGQIILQ</sequence>
<protein>
    <submittedName>
        <fullName evidence="2">Uncharacterized protein</fullName>
    </submittedName>
</protein>
<dbReference type="Proteomes" id="UP000820818">
    <property type="component" value="Unassembled WGS sequence"/>
</dbReference>
<dbReference type="AlphaFoldDB" id="A0AAD5PME5"/>
<feature type="compositionally biased region" description="Low complexity" evidence="1">
    <location>
        <begin position="20"/>
        <end position="40"/>
    </location>
</feature>
<accession>A0AAD5PME5</accession>
<comment type="caution">
    <text evidence="2">The sequence shown here is derived from an EMBL/GenBank/DDBJ whole genome shotgun (WGS) entry which is preliminary data.</text>
</comment>
<evidence type="ECO:0000313" key="3">
    <source>
        <dbReference type="Proteomes" id="UP000820818"/>
    </source>
</evidence>
<reference evidence="2" key="1">
    <citation type="submission" date="2022-05" db="EMBL/GenBank/DDBJ databases">
        <title>A multi-omics perspective on studying reproductive biology in Daphnia sinensis.</title>
        <authorList>
            <person name="Jia J."/>
        </authorList>
    </citation>
    <scope>NUCLEOTIDE SEQUENCE</scope>
    <source>
        <strain evidence="2">WSL</strain>
    </source>
</reference>
<name>A0AAD5PME5_9CRUS</name>
<proteinExistence type="predicted"/>
<keyword evidence="3" id="KW-1185">Reference proteome</keyword>
<dbReference type="EMBL" id="WJBH02000197">
    <property type="protein sequence ID" value="KAI9549989.1"/>
    <property type="molecule type" value="Genomic_DNA"/>
</dbReference>
<gene>
    <name evidence="2" type="ORF">GHT06_007517</name>
</gene>
<evidence type="ECO:0000313" key="2">
    <source>
        <dbReference type="EMBL" id="KAI9549989.1"/>
    </source>
</evidence>
<organism evidence="2 3">
    <name type="scientific">Daphnia sinensis</name>
    <dbReference type="NCBI Taxonomy" id="1820382"/>
    <lineage>
        <taxon>Eukaryota</taxon>
        <taxon>Metazoa</taxon>
        <taxon>Ecdysozoa</taxon>
        <taxon>Arthropoda</taxon>
        <taxon>Crustacea</taxon>
        <taxon>Branchiopoda</taxon>
        <taxon>Diplostraca</taxon>
        <taxon>Cladocera</taxon>
        <taxon>Anomopoda</taxon>
        <taxon>Daphniidae</taxon>
        <taxon>Daphnia</taxon>
        <taxon>Daphnia similis group</taxon>
    </lineage>
</organism>